<gene>
    <name evidence="1" type="ORF">COLO4_27756</name>
</gene>
<accession>A0A1R3HP44</accession>
<comment type="caution">
    <text evidence="1">The sequence shown here is derived from an EMBL/GenBank/DDBJ whole genome shotgun (WGS) entry which is preliminary data.</text>
</comment>
<dbReference type="EMBL" id="AWUE01019685">
    <property type="protein sequence ID" value="OMO72197.1"/>
    <property type="molecule type" value="Genomic_DNA"/>
</dbReference>
<dbReference type="AlphaFoldDB" id="A0A1R3HP44"/>
<evidence type="ECO:0000313" key="2">
    <source>
        <dbReference type="Proteomes" id="UP000187203"/>
    </source>
</evidence>
<proteinExistence type="predicted"/>
<sequence>MVENVGMNKLSKNMLDFIFKVDLGVYDYMGVRASDRH</sequence>
<keyword evidence="2" id="KW-1185">Reference proteome</keyword>
<name>A0A1R3HP44_9ROSI</name>
<protein>
    <submittedName>
        <fullName evidence="1">Uncharacterized protein</fullName>
    </submittedName>
</protein>
<reference evidence="2" key="1">
    <citation type="submission" date="2013-09" db="EMBL/GenBank/DDBJ databases">
        <title>Corchorus olitorius genome sequencing.</title>
        <authorList>
            <person name="Alam M."/>
            <person name="Haque M.S."/>
            <person name="Islam M.S."/>
            <person name="Emdad E.M."/>
            <person name="Islam M.M."/>
            <person name="Ahmed B."/>
            <person name="Halim A."/>
            <person name="Hossen Q.M.M."/>
            <person name="Hossain M.Z."/>
            <person name="Ahmed R."/>
            <person name="Khan M.M."/>
            <person name="Islam R."/>
            <person name="Rashid M.M."/>
            <person name="Khan S.A."/>
            <person name="Rahman M.S."/>
            <person name="Alam M."/>
            <person name="Yahiya A.S."/>
            <person name="Khan M.S."/>
            <person name="Azam M.S."/>
            <person name="Haque T."/>
            <person name="Lashkar M.Z.H."/>
            <person name="Akhand A.I."/>
            <person name="Morshed G."/>
            <person name="Roy S."/>
            <person name="Uddin K.S."/>
            <person name="Rabeya T."/>
            <person name="Hossain A.S."/>
            <person name="Chowdhury A."/>
            <person name="Snigdha A.R."/>
            <person name="Mortoza M.S."/>
            <person name="Matin S.A."/>
            <person name="Hoque S.M.E."/>
            <person name="Islam M.K."/>
            <person name="Roy D.K."/>
            <person name="Haider R."/>
            <person name="Moosa M.M."/>
            <person name="Elias S.M."/>
            <person name="Hasan A.M."/>
            <person name="Jahan S."/>
            <person name="Shafiuddin M."/>
            <person name="Mahmood N."/>
            <person name="Shommy N.S."/>
        </authorList>
    </citation>
    <scope>NUCLEOTIDE SEQUENCE [LARGE SCALE GENOMIC DNA]</scope>
    <source>
        <strain evidence="2">cv. O-4</strain>
    </source>
</reference>
<evidence type="ECO:0000313" key="1">
    <source>
        <dbReference type="EMBL" id="OMO72197.1"/>
    </source>
</evidence>
<organism evidence="1 2">
    <name type="scientific">Corchorus olitorius</name>
    <dbReference type="NCBI Taxonomy" id="93759"/>
    <lineage>
        <taxon>Eukaryota</taxon>
        <taxon>Viridiplantae</taxon>
        <taxon>Streptophyta</taxon>
        <taxon>Embryophyta</taxon>
        <taxon>Tracheophyta</taxon>
        <taxon>Spermatophyta</taxon>
        <taxon>Magnoliopsida</taxon>
        <taxon>eudicotyledons</taxon>
        <taxon>Gunneridae</taxon>
        <taxon>Pentapetalae</taxon>
        <taxon>rosids</taxon>
        <taxon>malvids</taxon>
        <taxon>Malvales</taxon>
        <taxon>Malvaceae</taxon>
        <taxon>Grewioideae</taxon>
        <taxon>Apeibeae</taxon>
        <taxon>Corchorus</taxon>
    </lineage>
</organism>
<dbReference type="Proteomes" id="UP000187203">
    <property type="component" value="Unassembled WGS sequence"/>
</dbReference>